<dbReference type="AlphaFoldDB" id="A0A846QT30"/>
<name>A0A846QT30_9BACT</name>
<evidence type="ECO:0000313" key="3">
    <source>
        <dbReference type="Proteomes" id="UP000580856"/>
    </source>
</evidence>
<feature type="coiled-coil region" evidence="1">
    <location>
        <begin position="32"/>
        <end position="73"/>
    </location>
</feature>
<comment type="caution">
    <text evidence="2">The sequence shown here is derived from an EMBL/GenBank/DDBJ whole genome shotgun (WGS) entry which is preliminary data.</text>
</comment>
<dbReference type="Proteomes" id="UP000580856">
    <property type="component" value="Unassembled WGS sequence"/>
</dbReference>
<sequence length="153" mass="17021">MSIMCTAAVLLVLGGIGGFWLSRVCADYRAVMRGLELERMRLMDRLSSAELERDRLRDAQEQLECRVGVLRDELQDSAQVTVAPAKGRPAPRTPAEWLVSVEKLTPENLRKAEEYRRGTRTELSMEEVLILLDMVSAQDVRAAKAMFSGPAAG</sequence>
<keyword evidence="1" id="KW-0175">Coiled coil</keyword>
<accession>A0A846QT30</accession>
<keyword evidence="3" id="KW-1185">Reference proteome</keyword>
<proteinExistence type="predicted"/>
<dbReference type="EMBL" id="JAATJA010000002">
    <property type="protein sequence ID" value="NJB68615.1"/>
    <property type="molecule type" value="Genomic_DNA"/>
</dbReference>
<dbReference type="RefSeq" id="WP_167941664.1">
    <property type="nucleotide sequence ID" value="NZ_JAATJA010000002.1"/>
</dbReference>
<protein>
    <submittedName>
        <fullName evidence="2">Uncharacterized protein</fullName>
    </submittedName>
</protein>
<gene>
    <name evidence="2" type="ORF">GGQ74_002288</name>
</gene>
<evidence type="ECO:0000256" key="1">
    <source>
        <dbReference type="SAM" id="Coils"/>
    </source>
</evidence>
<reference evidence="2 3" key="1">
    <citation type="submission" date="2020-03" db="EMBL/GenBank/DDBJ databases">
        <title>Genomic Encyclopedia of Type Strains, Phase IV (KMG-IV): sequencing the most valuable type-strain genomes for metagenomic binning, comparative biology and taxonomic classification.</title>
        <authorList>
            <person name="Goeker M."/>
        </authorList>
    </citation>
    <scope>NUCLEOTIDE SEQUENCE [LARGE SCALE GENOMIC DNA]</scope>
    <source>
        <strain evidence="2 3">DSM 24233</strain>
    </source>
</reference>
<evidence type="ECO:0000313" key="2">
    <source>
        <dbReference type="EMBL" id="NJB68615.1"/>
    </source>
</evidence>
<organism evidence="2 3">
    <name type="scientific">Desulfobaculum xiamenense</name>
    <dbReference type="NCBI Taxonomy" id="995050"/>
    <lineage>
        <taxon>Bacteria</taxon>
        <taxon>Pseudomonadati</taxon>
        <taxon>Thermodesulfobacteriota</taxon>
        <taxon>Desulfovibrionia</taxon>
        <taxon>Desulfovibrionales</taxon>
        <taxon>Desulfovibrionaceae</taxon>
        <taxon>Desulfobaculum</taxon>
    </lineage>
</organism>